<reference evidence="2 3" key="2">
    <citation type="journal article" date="2020" name="Microbiol. Resour. Announc.">
        <title>Antarctic desert soil bacteria exhibit high novel natural product potential, evaluated through long-read genome sequencing and comparative genomics.</title>
        <authorList>
            <person name="Benaud N."/>
            <person name="Edwards R.J."/>
            <person name="Amos T.G."/>
            <person name="D'Agostino P.M."/>
            <person name="Gutierrez-Chavez C."/>
            <person name="Montgomery K."/>
            <person name="Nicetic I."/>
            <person name="Ferrari B.C."/>
        </authorList>
    </citation>
    <scope>NUCLEOTIDE SEQUENCE [LARGE SCALE GENOMIC DNA]</scope>
    <source>
        <strain evidence="2 3">SPB151</strain>
    </source>
</reference>
<evidence type="ECO:0000256" key="1">
    <source>
        <dbReference type="SAM" id="Phobius"/>
    </source>
</evidence>
<keyword evidence="3" id="KW-1185">Reference proteome</keyword>
<keyword evidence="1" id="KW-0812">Transmembrane</keyword>
<accession>A0A7G6WXB6</accession>
<keyword evidence="1" id="KW-0472">Membrane</keyword>
<dbReference type="EMBL" id="CP043661">
    <property type="protein sequence ID" value="QNE18631.1"/>
    <property type="molecule type" value="Genomic_DNA"/>
</dbReference>
<keyword evidence="1" id="KW-1133">Transmembrane helix</keyword>
<sequence length="60" mass="6638">MVVLAAEWAKGHGHADWVGQTSKPLYGLVAVATYWPVVIALWCVLYPGDSRALPWADRDE</sequence>
<evidence type="ECO:0000313" key="2">
    <source>
        <dbReference type="EMBL" id="QNE18631.1"/>
    </source>
</evidence>
<organism evidence="2 3">
    <name type="scientific">Kribbella qitaiheensis</name>
    <dbReference type="NCBI Taxonomy" id="1544730"/>
    <lineage>
        <taxon>Bacteria</taxon>
        <taxon>Bacillati</taxon>
        <taxon>Actinomycetota</taxon>
        <taxon>Actinomycetes</taxon>
        <taxon>Propionibacteriales</taxon>
        <taxon>Kribbellaceae</taxon>
        <taxon>Kribbella</taxon>
    </lineage>
</organism>
<protein>
    <submittedName>
        <fullName evidence="2">Uncharacterized protein</fullName>
    </submittedName>
</protein>
<name>A0A7G6WXB6_9ACTN</name>
<dbReference type="RefSeq" id="WP_185447921.1">
    <property type="nucleotide sequence ID" value="NZ_CP043661.1"/>
</dbReference>
<dbReference type="Proteomes" id="UP000515563">
    <property type="component" value="Chromosome"/>
</dbReference>
<dbReference type="AlphaFoldDB" id="A0A7G6WXB6"/>
<gene>
    <name evidence="2" type="ORF">F1D05_12825</name>
</gene>
<reference evidence="3" key="1">
    <citation type="submission" date="2019-09" db="EMBL/GenBank/DDBJ databases">
        <title>Antimicrobial potential of Antarctic Bacteria.</title>
        <authorList>
            <person name="Benaud N."/>
            <person name="Edwards R.J."/>
            <person name="Ferrari B.C."/>
        </authorList>
    </citation>
    <scope>NUCLEOTIDE SEQUENCE [LARGE SCALE GENOMIC DNA]</scope>
    <source>
        <strain evidence="3">SPB151</strain>
    </source>
</reference>
<feature type="transmembrane region" description="Helical" evidence="1">
    <location>
        <begin position="25"/>
        <end position="45"/>
    </location>
</feature>
<dbReference type="KEGG" id="kqi:F1D05_12825"/>
<evidence type="ECO:0000313" key="3">
    <source>
        <dbReference type="Proteomes" id="UP000515563"/>
    </source>
</evidence>
<proteinExistence type="predicted"/>